<dbReference type="AlphaFoldDB" id="A0A6A6E5Y0"/>
<evidence type="ECO:0000313" key="2">
    <source>
        <dbReference type="Proteomes" id="UP000800200"/>
    </source>
</evidence>
<feature type="non-terminal residue" evidence="1">
    <location>
        <position position="153"/>
    </location>
</feature>
<dbReference type="EMBL" id="ML994629">
    <property type="protein sequence ID" value="KAF2186563.1"/>
    <property type="molecule type" value="Genomic_DNA"/>
</dbReference>
<sequence length="153" mass="18159">PSDDDTIPDTAEAEREYVRELFTAMYNTEGALEKTNSSRFKYRWSSGAESTFYKPWDVEKCCWRILKRAIELHTVGFNWPIFDLALQKKIRSSRDYTFKERMRIIIDLLKISKKTCETVLKMEKMDSFVGAPKCYYDRVRMNVKNNDKKEQAL</sequence>
<reference evidence="1" key="1">
    <citation type="journal article" date="2020" name="Stud. Mycol.">
        <title>101 Dothideomycetes genomes: a test case for predicting lifestyles and emergence of pathogens.</title>
        <authorList>
            <person name="Haridas S."/>
            <person name="Albert R."/>
            <person name="Binder M."/>
            <person name="Bloem J."/>
            <person name="Labutti K."/>
            <person name="Salamov A."/>
            <person name="Andreopoulos B."/>
            <person name="Baker S."/>
            <person name="Barry K."/>
            <person name="Bills G."/>
            <person name="Bluhm B."/>
            <person name="Cannon C."/>
            <person name="Castanera R."/>
            <person name="Culley D."/>
            <person name="Daum C."/>
            <person name="Ezra D."/>
            <person name="Gonzalez J."/>
            <person name="Henrissat B."/>
            <person name="Kuo A."/>
            <person name="Liang C."/>
            <person name="Lipzen A."/>
            <person name="Lutzoni F."/>
            <person name="Magnuson J."/>
            <person name="Mondo S."/>
            <person name="Nolan M."/>
            <person name="Ohm R."/>
            <person name="Pangilinan J."/>
            <person name="Park H.-J."/>
            <person name="Ramirez L."/>
            <person name="Alfaro M."/>
            <person name="Sun H."/>
            <person name="Tritt A."/>
            <person name="Yoshinaga Y."/>
            <person name="Zwiers L.-H."/>
            <person name="Turgeon B."/>
            <person name="Goodwin S."/>
            <person name="Spatafora J."/>
            <person name="Crous P."/>
            <person name="Grigoriev I."/>
        </authorList>
    </citation>
    <scope>NUCLEOTIDE SEQUENCE</scope>
    <source>
        <strain evidence="1">CBS 207.26</strain>
    </source>
</reference>
<keyword evidence="2" id="KW-1185">Reference proteome</keyword>
<organism evidence="1 2">
    <name type="scientific">Zopfia rhizophila CBS 207.26</name>
    <dbReference type="NCBI Taxonomy" id="1314779"/>
    <lineage>
        <taxon>Eukaryota</taxon>
        <taxon>Fungi</taxon>
        <taxon>Dikarya</taxon>
        <taxon>Ascomycota</taxon>
        <taxon>Pezizomycotina</taxon>
        <taxon>Dothideomycetes</taxon>
        <taxon>Dothideomycetes incertae sedis</taxon>
        <taxon>Zopfiaceae</taxon>
        <taxon>Zopfia</taxon>
    </lineage>
</organism>
<evidence type="ECO:0000313" key="1">
    <source>
        <dbReference type="EMBL" id="KAF2186563.1"/>
    </source>
</evidence>
<dbReference type="Proteomes" id="UP000800200">
    <property type="component" value="Unassembled WGS sequence"/>
</dbReference>
<gene>
    <name evidence="1" type="ORF">K469DRAFT_487645</name>
</gene>
<feature type="non-terminal residue" evidence="1">
    <location>
        <position position="1"/>
    </location>
</feature>
<dbReference type="OrthoDB" id="3791931at2759"/>
<proteinExistence type="predicted"/>
<accession>A0A6A6E5Y0</accession>
<name>A0A6A6E5Y0_9PEZI</name>
<protein>
    <submittedName>
        <fullName evidence="1">Uncharacterized protein</fullName>
    </submittedName>
</protein>